<protein>
    <submittedName>
        <fullName evidence="3">Phosphotransferase</fullName>
    </submittedName>
</protein>
<feature type="region of interest" description="Disordered" evidence="1">
    <location>
        <begin position="167"/>
        <end position="203"/>
    </location>
</feature>
<dbReference type="InterPro" id="IPR004119">
    <property type="entry name" value="EcKL"/>
</dbReference>
<accession>A0ABU6AC84</accession>
<dbReference type="EMBL" id="JAWLNX010000011">
    <property type="protein sequence ID" value="MEB3369177.1"/>
    <property type="molecule type" value="Genomic_DNA"/>
</dbReference>
<proteinExistence type="predicted"/>
<feature type="domain" description="CHK kinase-like" evidence="2">
    <location>
        <begin position="1"/>
        <end position="135"/>
    </location>
</feature>
<feature type="compositionally biased region" description="Basic and acidic residues" evidence="1">
    <location>
        <begin position="167"/>
        <end position="197"/>
    </location>
</feature>
<dbReference type="PANTHER" id="PTHR23020:SF41">
    <property type="entry name" value="AMINOGLYCOSIDE PHOSPHOTRANSFERASE DOMAIN-CONTAINING PROTEIN"/>
    <property type="match status" value="1"/>
</dbReference>
<dbReference type="RefSeq" id="WP_324266669.1">
    <property type="nucleotide sequence ID" value="NZ_JAWLNX010000011.1"/>
</dbReference>
<dbReference type="SUPFAM" id="SSF56112">
    <property type="entry name" value="Protein kinase-like (PK-like)"/>
    <property type="match status" value="1"/>
</dbReference>
<dbReference type="Proteomes" id="UP001327093">
    <property type="component" value="Unassembled WGS sequence"/>
</dbReference>
<evidence type="ECO:0000313" key="3">
    <source>
        <dbReference type="EMBL" id="MEB3369177.1"/>
    </source>
</evidence>
<dbReference type="InterPro" id="IPR052961">
    <property type="entry name" value="Oxido-Kinase-like_Enzymes"/>
</dbReference>
<gene>
    <name evidence="3" type="ORF">R4I43_17345</name>
</gene>
<evidence type="ECO:0000313" key="4">
    <source>
        <dbReference type="Proteomes" id="UP001327093"/>
    </source>
</evidence>
<dbReference type="InterPro" id="IPR011009">
    <property type="entry name" value="Kinase-like_dom_sf"/>
</dbReference>
<evidence type="ECO:0000256" key="1">
    <source>
        <dbReference type="SAM" id="MobiDB-lite"/>
    </source>
</evidence>
<reference evidence="3 4" key="1">
    <citation type="submission" date="2023-10" db="EMBL/GenBank/DDBJ databases">
        <title>Saccharopolyspora sp. nov., isolated from mangrove soil.</title>
        <authorList>
            <person name="Lu Y."/>
            <person name="Liu W."/>
        </authorList>
    </citation>
    <scope>NUCLEOTIDE SEQUENCE [LARGE SCALE GENOMIC DNA]</scope>
    <source>
        <strain evidence="3 4">S2-29</strain>
    </source>
</reference>
<dbReference type="PANTHER" id="PTHR23020">
    <property type="entry name" value="UNCHARACTERIZED NUCLEAR HORMONE RECEPTOR-RELATED"/>
    <property type="match status" value="1"/>
</dbReference>
<organism evidence="3 4">
    <name type="scientific">Saccharopolyspora mangrovi</name>
    <dbReference type="NCBI Taxonomy" id="3082379"/>
    <lineage>
        <taxon>Bacteria</taxon>
        <taxon>Bacillati</taxon>
        <taxon>Actinomycetota</taxon>
        <taxon>Actinomycetes</taxon>
        <taxon>Pseudonocardiales</taxon>
        <taxon>Pseudonocardiaceae</taxon>
        <taxon>Saccharopolyspora</taxon>
    </lineage>
</organism>
<comment type="caution">
    <text evidence="3">The sequence shown here is derived from an EMBL/GenBank/DDBJ whole genome shotgun (WGS) entry which is preliminary data.</text>
</comment>
<dbReference type="InterPro" id="IPR015897">
    <property type="entry name" value="CHK_kinase-like"/>
</dbReference>
<evidence type="ECO:0000259" key="2">
    <source>
        <dbReference type="SMART" id="SM00587"/>
    </source>
</evidence>
<sequence>MLDTGWLAPHTEADARVLAEVYGPAVDAFIARVGNLLSAKAIATLKTTVDAVAEWSLARGECSALLHGDYRLDNLMVRPDTGEVRAVDWQTLSLGLPAPDLAYLISTGMTPDERRAHEHDLVADYHRGLRAHGVTDYTFETCWQDYRLAMLQAALVPVFGCAYGTRTDRGRPHVRRDGPARLRSDRRPRHPRPDHLTRTGHGVAGPRFWVPMTRRRSSFSRASVPLVGK</sequence>
<dbReference type="Gene3D" id="3.90.1200.10">
    <property type="match status" value="1"/>
</dbReference>
<dbReference type="Pfam" id="PF02958">
    <property type="entry name" value="EcKL"/>
    <property type="match status" value="1"/>
</dbReference>
<name>A0ABU6AC84_9PSEU</name>
<dbReference type="SMART" id="SM00587">
    <property type="entry name" value="CHK"/>
    <property type="match status" value="1"/>
</dbReference>
<keyword evidence="4" id="KW-1185">Reference proteome</keyword>